<dbReference type="Proteomes" id="UP000195557">
    <property type="component" value="Unassembled WGS sequence"/>
</dbReference>
<dbReference type="SMART" id="SM00679">
    <property type="entry name" value="CTNS"/>
    <property type="match status" value="2"/>
</dbReference>
<dbReference type="GO" id="GO:0098852">
    <property type="term" value="C:lytic vacuole membrane"/>
    <property type="evidence" value="ECO:0007669"/>
    <property type="project" value="UniProtKB-ARBA"/>
</dbReference>
<dbReference type="PANTHER" id="PTHR16201:SF34">
    <property type="entry name" value="LYSOSOMAL AMINO ACID TRANSPORTER 1"/>
    <property type="match status" value="1"/>
</dbReference>
<evidence type="ECO:0000256" key="6">
    <source>
        <dbReference type="SAM" id="Phobius"/>
    </source>
</evidence>
<evidence type="ECO:0000313" key="7">
    <source>
        <dbReference type="EMBL" id="OUS49429.1"/>
    </source>
</evidence>
<dbReference type="FunFam" id="1.20.1280.290:FF:000009">
    <property type="entry name" value="PQ loop repeat family protein"/>
    <property type="match status" value="1"/>
</dbReference>
<reference evidence="7" key="1">
    <citation type="submission" date="2017-04" db="EMBL/GenBank/DDBJ databases">
        <title>Population genomics of picophytoplankton unveils novel chromosome hypervariability.</title>
        <authorList>
            <consortium name="DOE Joint Genome Institute"/>
            <person name="Blanc-Mathieu R."/>
            <person name="Krasovec M."/>
            <person name="Hebrard M."/>
            <person name="Yau S."/>
            <person name="Desgranges E."/>
            <person name="Martin J."/>
            <person name="Schackwitz W."/>
            <person name="Kuo A."/>
            <person name="Salin G."/>
            <person name="Donnadieu C."/>
            <person name="Desdevises Y."/>
            <person name="Sanchez-Ferandin S."/>
            <person name="Moreau H."/>
            <person name="Rivals E."/>
            <person name="Grigoriev I.V."/>
            <person name="Grimsley N."/>
            <person name="Eyre-Walker A."/>
            <person name="Piganeau G."/>
        </authorList>
    </citation>
    <scope>NUCLEOTIDE SEQUENCE [LARGE SCALE GENOMIC DNA]</scope>
    <source>
        <strain evidence="7">RCC 1115</strain>
    </source>
</reference>
<feature type="transmembrane region" description="Helical" evidence="6">
    <location>
        <begin position="278"/>
        <end position="299"/>
    </location>
</feature>
<dbReference type="eggNOG" id="KOG2913">
    <property type="taxonomic scope" value="Eukaryota"/>
</dbReference>
<keyword evidence="2 6" id="KW-0812">Transmembrane</keyword>
<keyword evidence="4 6" id="KW-0472">Membrane</keyword>
<feature type="transmembrane region" description="Helical" evidence="6">
    <location>
        <begin position="30"/>
        <end position="51"/>
    </location>
</feature>
<dbReference type="InterPro" id="IPR051415">
    <property type="entry name" value="LAAT-1"/>
</dbReference>
<dbReference type="EMBL" id="KZ155771">
    <property type="protein sequence ID" value="OUS49429.1"/>
    <property type="molecule type" value="Genomic_DNA"/>
</dbReference>
<sequence length="309" mass="34169">MTRCTCASDDALEWVRRSFGECVTNTKELVGFYLALLTIACWMCAQVPQLVKNYKLKSARGLSPWFLTQWLAGDSFNLIGCLATGDQKRTQTYTAVYFVLSDVALLLQYAHYEAPNGAGRRRTTRASTRANGEEGSITEELMENYNGSVEEESESESDTEIGGRARERGGLSPVGGFVLASALARSTSGLADIMDPNDCEFNANPEWLQRFGRGIGYLATIFYLGGRLSQLAKNRRRQTVEGLSMYMFMLAVAANLSYGMSVLFASKKSDDTMRALPWLLGSLGTVVLDVSILVQSIVYKRRSARRRSS</sequence>
<gene>
    <name evidence="7" type="ORF">BE221DRAFT_188718</name>
</gene>
<name>A0A1Y5IIP0_OSTTA</name>
<comment type="subcellular location">
    <subcellularLocation>
        <location evidence="1">Membrane</location>
        <topology evidence="1">Multi-pass membrane protein</topology>
    </subcellularLocation>
</comment>
<evidence type="ECO:0000256" key="2">
    <source>
        <dbReference type="ARBA" id="ARBA00022692"/>
    </source>
</evidence>
<feature type="compositionally biased region" description="Acidic residues" evidence="5">
    <location>
        <begin position="149"/>
        <end position="159"/>
    </location>
</feature>
<dbReference type="GO" id="GO:0015174">
    <property type="term" value="F:basic amino acid transmembrane transporter activity"/>
    <property type="evidence" value="ECO:0007669"/>
    <property type="project" value="TreeGrafter"/>
</dbReference>
<protein>
    <submittedName>
        <fullName evidence="7">PQ loop repeat-domain-containing protein</fullName>
    </submittedName>
</protein>
<evidence type="ECO:0000256" key="1">
    <source>
        <dbReference type="ARBA" id="ARBA00004141"/>
    </source>
</evidence>
<feature type="transmembrane region" description="Helical" evidence="6">
    <location>
        <begin position="243"/>
        <end position="266"/>
    </location>
</feature>
<proteinExistence type="predicted"/>
<evidence type="ECO:0000256" key="4">
    <source>
        <dbReference type="ARBA" id="ARBA00023136"/>
    </source>
</evidence>
<evidence type="ECO:0000256" key="5">
    <source>
        <dbReference type="SAM" id="MobiDB-lite"/>
    </source>
</evidence>
<keyword evidence="3 6" id="KW-1133">Transmembrane helix</keyword>
<dbReference type="Pfam" id="PF04193">
    <property type="entry name" value="PQ-loop"/>
    <property type="match status" value="2"/>
</dbReference>
<dbReference type="PANTHER" id="PTHR16201">
    <property type="entry name" value="SEVEN TRANSMEMBRANE PROTEIN 1-RELATED"/>
    <property type="match status" value="1"/>
</dbReference>
<dbReference type="Gene3D" id="1.20.1280.290">
    <property type="match status" value="2"/>
</dbReference>
<dbReference type="AlphaFoldDB" id="A0A1Y5IIP0"/>
<dbReference type="InterPro" id="IPR006603">
    <property type="entry name" value="PQ-loop_rpt"/>
</dbReference>
<evidence type="ECO:0000256" key="3">
    <source>
        <dbReference type="ARBA" id="ARBA00022989"/>
    </source>
</evidence>
<accession>A0A1Y5IIP0</accession>
<organism evidence="7">
    <name type="scientific">Ostreococcus tauri</name>
    <name type="common">Marine green alga</name>
    <dbReference type="NCBI Taxonomy" id="70448"/>
    <lineage>
        <taxon>Eukaryota</taxon>
        <taxon>Viridiplantae</taxon>
        <taxon>Chlorophyta</taxon>
        <taxon>Mamiellophyceae</taxon>
        <taxon>Mamiellales</taxon>
        <taxon>Bathycoccaceae</taxon>
        <taxon>Ostreococcus</taxon>
    </lineage>
</organism>
<feature type="region of interest" description="Disordered" evidence="5">
    <location>
        <begin position="118"/>
        <end position="168"/>
    </location>
</feature>